<proteinExistence type="predicted"/>
<feature type="signal peptide" evidence="1">
    <location>
        <begin position="1"/>
        <end position="23"/>
    </location>
</feature>
<evidence type="ECO:0008006" key="4">
    <source>
        <dbReference type="Google" id="ProtNLM"/>
    </source>
</evidence>
<evidence type="ECO:0000313" key="2">
    <source>
        <dbReference type="EMBL" id="QEG36779.1"/>
    </source>
</evidence>
<keyword evidence="1" id="KW-0732">Signal</keyword>
<dbReference type="EMBL" id="CP042913">
    <property type="protein sequence ID" value="QEG36779.1"/>
    <property type="molecule type" value="Genomic_DNA"/>
</dbReference>
<evidence type="ECO:0000313" key="3">
    <source>
        <dbReference type="Proteomes" id="UP000323917"/>
    </source>
</evidence>
<reference evidence="2 3" key="1">
    <citation type="submission" date="2019-08" db="EMBL/GenBank/DDBJ databases">
        <title>Deep-cultivation of Planctomycetes and their phenomic and genomic characterization uncovers novel biology.</title>
        <authorList>
            <person name="Wiegand S."/>
            <person name="Jogler M."/>
            <person name="Boedeker C."/>
            <person name="Pinto D."/>
            <person name="Vollmers J."/>
            <person name="Rivas-Marin E."/>
            <person name="Kohn T."/>
            <person name="Peeters S.H."/>
            <person name="Heuer A."/>
            <person name="Rast P."/>
            <person name="Oberbeckmann S."/>
            <person name="Bunk B."/>
            <person name="Jeske O."/>
            <person name="Meyerdierks A."/>
            <person name="Storesund J.E."/>
            <person name="Kallscheuer N."/>
            <person name="Luecker S."/>
            <person name="Lage O.M."/>
            <person name="Pohl T."/>
            <person name="Merkel B.J."/>
            <person name="Hornburger P."/>
            <person name="Mueller R.-W."/>
            <person name="Bruemmer F."/>
            <person name="Labrenz M."/>
            <person name="Spormann A.M."/>
            <person name="Op den Camp H."/>
            <person name="Overmann J."/>
            <person name="Amann R."/>
            <person name="Jetten M.S.M."/>
            <person name="Mascher T."/>
            <person name="Medema M.H."/>
            <person name="Devos D.P."/>
            <person name="Kaster A.-K."/>
            <person name="Ovreas L."/>
            <person name="Rohde M."/>
            <person name="Galperin M.Y."/>
            <person name="Jogler C."/>
        </authorList>
    </citation>
    <scope>NUCLEOTIDE SEQUENCE [LARGE SCALE GENOMIC DNA]</scope>
    <source>
        <strain evidence="2 3">Pr1d</strain>
    </source>
</reference>
<gene>
    <name evidence="2" type="ORF">Pr1d_41150</name>
</gene>
<accession>A0A5B9QFV3</accession>
<protein>
    <recommendedName>
        <fullName evidence="4">PEP-CTERM protein-sorting domain-containing protein</fullName>
    </recommendedName>
</protein>
<dbReference type="AlphaFoldDB" id="A0A5B9QFV3"/>
<name>A0A5B9QFV3_9BACT</name>
<dbReference type="KEGG" id="bgok:Pr1d_41150"/>
<keyword evidence="3" id="KW-1185">Reference proteome</keyword>
<dbReference type="Proteomes" id="UP000323917">
    <property type="component" value="Chromosome"/>
</dbReference>
<organism evidence="2 3">
    <name type="scientific">Bythopirellula goksoeyrii</name>
    <dbReference type="NCBI Taxonomy" id="1400387"/>
    <lineage>
        <taxon>Bacteria</taxon>
        <taxon>Pseudomonadati</taxon>
        <taxon>Planctomycetota</taxon>
        <taxon>Planctomycetia</taxon>
        <taxon>Pirellulales</taxon>
        <taxon>Lacipirellulaceae</taxon>
        <taxon>Bythopirellula</taxon>
    </lineage>
</organism>
<feature type="chain" id="PRO_5022963239" description="PEP-CTERM protein-sorting domain-containing protein" evidence="1">
    <location>
        <begin position="24"/>
        <end position="213"/>
    </location>
</feature>
<evidence type="ECO:0000256" key="1">
    <source>
        <dbReference type="SAM" id="SignalP"/>
    </source>
</evidence>
<dbReference type="RefSeq" id="WP_148075092.1">
    <property type="nucleotide sequence ID" value="NZ_CP042913.1"/>
</dbReference>
<sequence precursor="true">MSKTACLVFLISYVLFLIPESSAGIHSCTSNGHVWSCYSSRPVTAEEAGAMVDPAPAGGTVFEFFVTTDFDIVGIHNVIVSPAERLFQAPMSSDVSPPNEVLTPFFPSITADSWITTPGDTVPIGADDYHAPFLTPNSAWFDLDNNGAQSNFKFAQLTFGPQDSLSWRFSFSVGLQDGSRFESYPFDFICPEPSALALAGMCMIGLIVRLPIK</sequence>